<keyword evidence="2" id="KW-1185">Reference proteome</keyword>
<protein>
    <submittedName>
        <fullName evidence="1">Uncharacterized protein</fullName>
    </submittedName>
</protein>
<dbReference type="RefSeq" id="WP_148764063.1">
    <property type="nucleotide sequence ID" value="NZ_VSRQ01000006.1"/>
</dbReference>
<proteinExistence type="predicted"/>
<name>A0A5D3FD68_9ACTN</name>
<dbReference type="Proteomes" id="UP000323505">
    <property type="component" value="Unassembled WGS sequence"/>
</dbReference>
<reference evidence="1 2" key="1">
    <citation type="submission" date="2019-08" db="EMBL/GenBank/DDBJ databases">
        <title>Actinomadura sp. nov. CYP1-5 isolated from mountain soil.</title>
        <authorList>
            <person name="Songsumanus A."/>
            <person name="Kuncharoen N."/>
            <person name="Kudo T."/>
            <person name="Yuki M."/>
            <person name="Igarashi Y."/>
            <person name="Tanasupawat S."/>
        </authorList>
    </citation>
    <scope>NUCLEOTIDE SEQUENCE [LARGE SCALE GENOMIC DNA]</scope>
    <source>
        <strain evidence="1 2">CYP1-5</strain>
    </source>
</reference>
<evidence type="ECO:0000313" key="1">
    <source>
        <dbReference type="EMBL" id="TYK45928.1"/>
    </source>
</evidence>
<comment type="caution">
    <text evidence="1">The sequence shown here is derived from an EMBL/GenBank/DDBJ whole genome shotgun (WGS) entry which is preliminary data.</text>
</comment>
<gene>
    <name evidence="1" type="ORF">FXF68_27290</name>
</gene>
<evidence type="ECO:0000313" key="2">
    <source>
        <dbReference type="Proteomes" id="UP000323505"/>
    </source>
</evidence>
<dbReference type="EMBL" id="VSRQ01000006">
    <property type="protein sequence ID" value="TYK45928.1"/>
    <property type="molecule type" value="Genomic_DNA"/>
</dbReference>
<accession>A0A5D3FD68</accession>
<organism evidence="1 2">
    <name type="scientific">Actinomadura decatromicini</name>
    <dbReference type="NCBI Taxonomy" id="2604572"/>
    <lineage>
        <taxon>Bacteria</taxon>
        <taxon>Bacillati</taxon>
        <taxon>Actinomycetota</taxon>
        <taxon>Actinomycetes</taxon>
        <taxon>Streptosporangiales</taxon>
        <taxon>Thermomonosporaceae</taxon>
        <taxon>Actinomadura</taxon>
    </lineage>
</organism>
<sequence length="152" mass="15531">MTTSASALSLQGPSKMWVQTGPLDINQALTTSYAQVYPSGLTITIPFPGVWEVAYQARSVINSGAANTNYWASTVLYKGQSPIDGSQALAGGGGPANLILQATAGQTVLVAFDANDVVSLYAKGIGSQGNNASVLSNADGRTAIAAHWVSAV</sequence>
<dbReference type="AlphaFoldDB" id="A0A5D3FD68"/>